<dbReference type="Gene3D" id="2.60.120.200">
    <property type="match status" value="1"/>
</dbReference>
<proteinExistence type="predicted"/>
<dbReference type="Pfam" id="PF00090">
    <property type="entry name" value="TSP_1"/>
    <property type="match status" value="1"/>
</dbReference>
<dbReference type="EnsemblMetazoa" id="AATE016193-RA">
    <property type="protein sequence ID" value="AATE016193-PA.2"/>
    <property type="gene ID" value="AATE016193"/>
</dbReference>
<feature type="compositionally biased region" description="Basic residues" evidence="1">
    <location>
        <begin position="566"/>
        <end position="576"/>
    </location>
</feature>
<name>A0A8W7NPH0_ANOAO</name>
<feature type="compositionally biased region" description="Basic and acidic residues" evidence="1">
    <location>
        <begin position="580"/>
        <end position="590"/>
    </location>
</feature>
<dbReference type="PROSITE" id="PS50092">
    <property type="entry name" value="TSP1"/>
    <property type="match status" value="1"/>
</dbReference>
<feature type="region of interest" description="Disordered" evidence="1">
    <location>
        <begin position="493"/>
        <end position="536"/>
    </location>
</feature>
<dbReference type="SMART" id="SM00209">
    <property type="entry name" value="TSP1"/>
    <property type="match status" value="1"/>
</dbReference>
<dbReference type="SUPFAM" id="SSF82895">
    <property type="entry name" value="TSP-1 type 1 repeat"/>
    <property type="match status" value="1"/>
</dbReference>
<organism evidence="3">
    <name type="scientific">Anopheles atroparvus</name>
    <name type="common">European mosquito</name>
    <dbReference type="NCBI Taxonomy" id="41427"/>
    <lineage>
        <taxon>Eukaryota</taxon>
        <taxon>Metazoa</taxon>
        <taxon>Ecdysozoa</taxon>
        <taxon>Arthropoda</taxon>
        <taxon>Hexapoda</taxon>
        <taxon>Insecta</taxon>
        <taxon>Pterygota</taxon>
        <taxon>Neoptera</taxon>
        <taxon>Endopterygota</taxon>
        <taxon>Diptera</taxon>
        <taxon>Nematocera</taxon>
        <taxon>Culicoidea</taxon>
        <taxon>Culicidae</taxon>
        <taxon>Anophelinae</taxon>
        <taxon>Anopheles</taxon>
    </lineage>
</organism>
<dbReference type="InterPro" id="IPR013320">
    <property type="entry name" value="ConA-like_dom_sf"/>
</dbReference>
<dbReference type="SUPFAM" id="SSF49899">
    <property type="entry name" value="Concanavalin A-like lectins/glucanases"/>
    <property type="match status" value="1"/>
</dbReference>
<protein>
    <recommendedName>
        <fullName evidence="4">Laminin G domain-containing protein</fullName>
    </recommendedName>
</protein>
<dbReference type="InterPro" id="IPR036383">
    <property type="entry name" value="TSP1_rpt_sf"/>
</dbReference>
<dbReference type="AlphaFoldDB" id="A0A8W7NPH0"/>
<evidence type="ECO:0000256" key="2">
    <source>
        <dbReference type="SAM" id="SignalP"/>
    </source>
</evidence>
<dbReference type="InterPro" id="IPR000884">
    <property type="entry name" value="TSP1_rpt"/>
</dbReference>
<feature type="compositionally biased region" description="Polar residues" evidence="1">
    <location>
        <begin position="320"/>
        <end position="331"/>
    </location>
</feature>
<evidence type="ECO:0000256" key="1">
    <source>
        <dbReference type="SAM" id="MobiDB-lite"/>
    </source>
</evidence>
<keyword evidence="2" id="KW-0732">Signal</keyword>
<evidence type="ECO:0000313" key="3">
    <source>
        <dbReference type="EnsemblMetazoa" id="AATE016193-PA.2"/>
    </source>
</evidence>
<dbReference type="Gene3D" id="2.20.100.10">
    <property type="entry name" value="Thrombospondin type-1 (TSP1) repeat"/>
    <property type="match status" value="1"/>
</dbReference>
<accession>A0A8W7NPH0</accession>
<reference evidence="3" key="1">
    <citation type="submission" date="2022-08" db="UniProtKB">
        <authorList>
            <consortium name="EnsemblMetazoa"/>
        </authorList>
    </citation>
    <scope>IDENTIFICATION</scope>
    <source>
        <strain evidence="3">EBRO</strain>
    </source>
</reference>
<feature type="signal peptide" evidence="2">
    <location>
        <begin position="1"/>
        <end position="27"/>
    </location>
</feature>
<feature type="compositionally biased region" description="Low complexity" evidence="1">
    <location>
        <begin position="172"/>
        <end position="182"/>
    </location>
</feature>
<sequence length="857" mass="94002">MDWRPSSPASLSWLSWIRSIMVLIANSAPRSSRQASRITAGGIEAGESVGRKRATAPPTADGRLRPASPVLLLTVTLLAWSAFLLQTVECDTGAGSVRVQDYAILGPAGGWGSVCPEPPVVEAGTDRDTLNLSELVAQSDVIFKAFAGHGNDLRDAVLNRSAASVDRHNAPQQQKQEQQQQHHQPRWKTDPADERDDDFVVRLEPGIVYKGNELFQQLQLNSWKHYFIIWSNGSVEYSHRGVPAQGRSSGSSSLDERTFASTTPGATEPSSNTMESYAVENDGHRSRGNSNSETSGRILNCTAWRNQQRTGESTRPVITEPSSVNASSSEQALRFATASPRAVGDGREDSVEAADGNLGELNRIGERDAPSPIKRKPWTANERVNLPNGRGEPRQIEAKPMGKDSKSEGQISYRLNEILPVTLIVFGRRVVGEGGEDNLLRVDPHVGLLRWDERLEDALWQALGWSKWSDYTGCSVGCGKGVQQRFRHCLLSGRGHEPATPPTPLRQPTSRGARVPTKPSPAPIEGSVATPPQGSLDDPVAVQPGLRTLPVTVYPPPGASTEKGSKKSYRATKNKTRWTAQREKTRDLRDAINPSPPMAEALEPREDDITTPPTDGPFETHQNRTTDGGTWPSCEGHNIEQRSCNMFDCTGSIDLLTTLPPDNHWRNWNEGIDDRINYEINQLEQNFTLMISLRVRRHAEVGSLFESDTGRPAAAGGSILSVRSKLTTGPSLSINFVTDGHGGLRVIQEKYGLSEMLPVREPALLDGNWHSLALSGRNGGGFVTMYGDCRWINSFVLTKGSIELPQYPTVEIGRDVELRQLTVVPGEKSARLQCHSPAVPIRDVENRQVTNYFEHLN</sequence>
<feature type="region of interest" description="Disordered" evidence="1">
    <location>
        <begin position="548"/>
        <end position="631"/>
    </location>
</feature>
<feature type="region of interest" description="Disordered" evidence="1">
    <location>
        <begin position="163"/>
        <end position="197"/>
    </location>
</feature>
<evidence type="ECO:0008006" key="4">
    <source>
        <dbReference type="Google" id="ProtNLM"/>
    </source>
</evidence>
<feature type="compositionally biased region" description="Polar residues" evidence="1">
    <location>
        <begin position="288"/>
        <end position="313"/>
    </location>
</feature>
<feature type="compositionally biased region" description="Basic and acidic residues" evidence="1">
    <location>
        <begin position="391"/>
        <end position="407"/>
    </location>
</feature>
<feature type="region of interest" description="Disordered" evidence="1">
    <location>
        <begin position="241"/>
        <end position="408"/>
    </location>
</feature>
<feature type="chain" id="PRO_5036450906" description="Laminin G domain-containing protein" evidence="2">
    <location>
        <begin position="28"/>
        <end position="857"/>
    </location>
</feature>
<feature type="compositionally biased region" description="Polar residues" evidence="1">
    <location>
        <begin position="246"/>
        <end position="275"/>
    </location>
</feature>